<dbReference type="EMBL" id="JABSTU010000001">
    <property type="protein sequence ID" value="KAH8041425.1"/>
    <property type="molecule type" value="Genomic_DNA"/>
</dbReference>
<dbReference type="SMR" id="A0A9J6F4C9"/>
<keyword evidence="3" id="KW-0472">Membrane</keyword>
<reference evidence="6" key="2">
    <citation type="submission" date="2021-09" db="EMBL/GenBank/DDBJ databases">
        <authorList>
            <person name="Jia N."/>
            <person name="Wang J."/>
            <person name="Shi W."/>
            <person name="Du L."/>
            <person name="Sun Y."/>
            <person name="Zhan W."/>
            <person name="Jiang J."/>
            <person name="Wang Q."/>
            <person name="Zhang B."/>
            <person name="Ji P."/>
            <person name="Sakyi L.B."/>
            <person name="Cui X."/>
            <person name="Yuan T."/>
            <person name="Jiang B."/>
            <person name="Yang W."/>
            <person name="Lam T.T.-Y."/>
            <person name="Chang Q."/>
            <person name="Ding S."/>
            <person name="Wang X."/>
            <person name="Zhu J."/>
            <person name="Ruan X."/>
            <person name="Zhao L."/>
            <person name="Wei J."/>
            <person name="Que T."/>
            <person name="Du C."/>
            <person name="Cheng J."/>
            <person name="Dai P."/>
            <person name="Han X."/>
            <person name="Huang E."/>
            <person name="Gao Y."/>
            <person name="Liu J."/>
            <person name="Shao H."/>
            <person name="Ye R."/>
            <person name="Li L."/>
            <person name="Wei W."/>
            <person name="Wang X."/>
            <person name="Wang C."/>
            <person name="Huo Q."/>
            <person name="Li W."/>
            <person name="Guo W."/>
            <person name="Chen H."/>
            <person name="Chen S."/>
            <person name="Zhou L."/>
            <person name="Zhou L."/>
            <person name="Ni X."/>
            <person name="Tian J."/>
            <person name="Zhou Y."/>
            <person name="Sheng Y."/>
            <person name="Liu T."/>
            <person name="Pan Y."/>
            <person name="Xia L."/>
            <person name="Li J."/>
            <person name="Zhao F."/>
            <person name="Cao W."/>
        </authorList>
    </citation>
    <scope>NUCLEOTIDE SEQUENCE</scope>
    <source>
        <strain evidence="6">Rmic-2018</strain>
        <tissue evidence="6">Larvae</tissue>
    </source>
</reference>
<dbReference type="InterPro" id="IPR040079">
    <property type="entry name" value="Glutathione_S-Trfase"/>
</dbReference>
<dbReference type="Pfam" id="PF02798">
    <property type="entry name" value="GST_N"/>
    <property type="match status" value="1"/>
</dbReference>
<evidence type="ECO:0000256" key="1">
    <source>
        <dbReference type="ARBA" id="ARBA00011738"/>
    </source>
</evidence>
<feature type="domain" description="GST C-terminal" evidence="5">
    <location>
        <begin position="147"/>
        <end position="273"/>
    </location>
</feature>
<comment type="similarity">
    <text evidence="2">Belongs to the GST superfamily.</text>
</comment>
<evidence type="ECO:0000313" key="6">
    <source>
        <dbReference type="EMBL" id="KAH8041425.1"/>
    </source>
</evidence>
<dbReference type="InterPro" id="IPR036282">
    <property type="entry name" value="Glutathione-S-Trfase_C_sf"/>
</dbReference>
<dbReference type="InterPro" id="IPR004045">
    <property type="entry name" value="Glutathione_S-Trfase_N"/>
</dbReference>
<dbReference type="GO" id="GO:0004364">
    <property type="term" value="F:glutathione transferase activity"/>
    <property type="evidence" value="ECO:0007669"/>
    <property type="project" value="TreeGrafter"/>
</dbReference>
<gene>
    <name evidence="6" type="ORF">HPB51_015483</name>
</gene>
<dbReference type="InterPro" id="IPR036249">
    <property type="entry name" value="Thioredoxin-like_sf"/>
</dbReference>
<keyword evidence="3" id="KW-0812">Transmembrane</keyword>
<dbReference type="Gene3D" id="3.40.30.10">
    <property type="entry name" value="Glutaredoxin"/>
    <property type="match status" value="1"/>
</dbReference>
<feature type="domain" description="GST N-terminal" evidence="4">
    <location>
        <begin position="60"/>
        <end position="141"/>
    </location>
</feature>
<evidence type="ECO:0008006" key="8">
    <source>
        <dbReference type="Google" id="ProtNLM"/>
    </source>
</evidence>
<comment type="caution">
    <text evidence="6">The sequence shown here is derived from an EMBL/GenBank/DDBJ whole genome shotgun (WGS) entry which is preliminary data.</text>
</comment>
<dbReference type="CDD" id="cd03045">
    <property type="entry name" value="GST_N_Delta_Epsilon"/>
    <property type="match status" value="1"/>
</dbReference>
<proteinExistence type="inferred from homology"/>
<evidence type="ECO:0000256" key="3">
    <source>
        <dbReference type="SAM" id="Phobius"/>
    </source>
</evidence>
<protein>
    <recommendedName>
        <fullName evidence="8">Glutathione s-transferase</fullName>
    </recommendedName>
</protein>
<sequence>MERGWRALLTPRERGCRDADATARLPIKKGLRRRGRYQFAPNFRRFVVGTCSFVQYFAAMPAILYNLPGSPPCGFVRSLAKHLGVELTLKDVDFAKKEHLSEEYLKINPFHKVPTLVDDGFVVYESNAIAYYLLRKYAPESDLYPECYKERARIDQCLAAVASTIQPHQLLFFRPRFWENKKPTDEEVTAFEENVLKGFQYLVTDQFATGDKLTLADLCLVSNLAISLENGSVDASKFPKLAAYYERVKPELAYFEEIYRPSITYLQQRWSELK</sequence>
<dbReference type="SUPFAM" id="SSF52833">
    <property type="entry name" value="Thioredoxin-like"/>
    <property type="match status" value="1"/>
</dbReference>
<dbReference type="SFLD" id="SFLDS00019">
    <property type="entry name" value="Glutathione_Transferase_(cytos"/>
    <property type="match status" value="1"/>
</dbReference>
<evidence type="ECO:0000259" key="5">
    <source>
        <dbReference type="PROSITE" id="PS50405"/>
    </source>
</evidence>
<name>A0A9J6F4C9_RHIMP</name>
<dbReference type="PANTHER" id="PTHR43969:SF9">
    <property type="entry name" value="GLUTATHIONE S TRANSFERASE D10, ISOFORM A-RELATED"/>
    <property type="match status" value="1"/>
</dbReference>
<dbReference type="VEuPathDB" id="VectorBase:LOC119182745"/>
<dbReference type="Gene3D" id="1.20.1050.10">
    <property type="match status" value="1"/>
</dbReference>
<reference evidence="6" key="1">
    <citation type="journal article" date="2020" name="Cell">
        <title>Large-Scale Comparative Analyses of Tick Genomes Elucidate Their Genetic Diversity and Vector Capacities.</title>
        <authorList>
            <consortium name="Tick Genome and Microbiome Consortium (TIGMIC)"/>
            <person name="Jia N."/>
            <person name="Wang J."/>
            <person name="Shi W."/>
            <person name="Du L."/>
            <person name="Sun Y."/>
            <person name="Zhan W."/>
            <person name="Jiang J.F."/>
            <person name="Wang Q."/>
            <person name="Zhang B."/>
            <person name="Ji P."/>
            <person name="Bell-Sakyi L."/>
            <person name="Cui X.M."/>
            <person name="Yuan T.T."/>
            <person name="Jiang B.G."/>
            <person name="Yang W.F."/>
            <person name="Lam T.T."/>
            <person name="Chang Q.C."/>
            <person name="Ding S.J."/>
            <person name="Wang X.J."/>
            <person name="Zhu J.G."/>
            <person name="Ruan X.D."/>
            <person name="Zhao L."/>
            <person name="Wei J.T."/>
            <person name="Ye R.Z."/>
            <person name="Que T.C."/>
            <person name="Du C.H."/>
            <person name="Zhou Y.H."/>
            <person name="Cheng J.X."/>
            <person name="Dai P.F."/>
            <person name="Guo W.B."/>
            <person name="Han X.H."/>
            <person name="Huang E.J."/>
            <person name="Li L.F."/>
            <person name="Wei W."/>
            <person name="Gao Y.C."/>
            <person name="Liu J.Z."/>
            <person name="Shao H.Z."/>
            <person name="Wang X."/>
            <person name="Wang C.C."/>
            <person name="Yang T.C."/>
            <person name="Huo Q.B."/>
            <person name="Li W."/>
            <person name="Chen H.Y."/>
            <person name="Chen S.E."/>
            <person name="Zhou L.G."/>
            <person name="Ni X.B."/>
            <person name="Tian J.H."/>
            <person name="Sheng Y."/>
            <person name="Liu T."/>
            <person name="Pan Y.S."/>
            <person name="Xia L.Y."/>
            <person name="Li J."/>
            <person name="Zhao F."/>
            <person name="Cao W.C."/>
        </authorList>
    </citation>
    <scope>NUCLEOTIDE SEQUENCE</scope>
    <source>
        <strain evidence="6">Rmic-2018</strain>
    </source>
</reference>
<dbReference type="PROSITE" id="PS50405">
    <property type="entry name" value="GST_CTER"/>
    <property type="match status" value="1"/>
</dbReference>
<dbReference type="Proteomes" id="UP000821866">
    <property type="component" value="Chromosome 1"/>
</dbReference>
<keyword evidence="7" id="KW-1185">Reference proteome</keyword>
<dbReference type="Pfam" id="PF00043">
    <property type="entry name" value="GST_C"/>
    <property type="match status" value="1"/>
</dbReference>
<feature type="transmembrane region" description="Helical" evidence="3">
    <location>
        <begin position="46"/>
        <end position="67"/>
    </location>
</feature>
<evidence type="ECO:0000313" key="7">
    <source>
        <dbReference type="Proteomes" id="UP000821866"/>
    </source>
</evidence>
<dbReference type="SUPFAM" id="SSF47616">
    <property type="entry name" value="GST C-terminal domain-like"/>
    <property type="match status" value="1"/>
</dbReference>
<dbReference type="AlphaFoldDB" id="A0A9J6F4C9"/>
<dbReference type="GO" id="GO:0006749">
    <property type="term" value="P:glutathione metabolic process"/>
    <property type="evidence" value="ECO:0007669"/>
    <property type="project" value="TreeGrafter"/>
</dbReference>
<accession>A0A9J6F4C9</accession>
<evidence type="ECO:0000256" key="2">
    <source>
        <dbReference type="RuleBase" id="RU003494"/>
    </source>
</evidence>
<dbReference type="FunFam" id="3.40.30.10:FF:000034">
    <property type="entry name" value="glutathione S-transferase 1"/>
    <property type="match status" value="1"/>
</dbReference>
<dbReference type="PANTHER" id="PTHR43969">
    <property type="entry name" value="GLUTATHIONE S TRANSFERASE D10, ISOFORM A-RELATED"/>
    <property type="match status" value="1"/>
</dbReference>
<dbReference type="InterPro" id="IPR010987">
    <property type="entry name" value="Glutathione-S-Trfase_C-like"/>
</dbReference>
<dbReference type="InterPro" id="IPR004046">
    <property type="entry name" value="GST_C"/>
</dbReference>
<dbReference type="PROSITE" id="PS50404">
    <property type="entry name" value="GST_NTER"/>
    <property type="match status" value="1"/>
</dbReference>
<evidence type="ECO:0000259" key="4">
    <source>
        <dbReference type="PROSITE" id="PS50404"/>
    </source>
</evidence>
<dbReference type="SFLD" id="SFLDG00358">
    <property type="entry name" value="Main_(cytGST)"/>
    <property type="match status" value="1"/>
</dbReference>
<comment type="subunit">
    <text evidence="1">Homodimer.</text>
</comment>
<keyword evidence="3" id="KW-1133">Transmembrane helix</keyword>
<organism evidence="6 7">
    <name type="scientific">Rhipicephalus microplus</name>
    <name type="common">Cattle tick</name>
    <name type="synonym">Boophilus microplus</name>
    <dbReference type="NCBI Taxonomy" id="6941"/>
    <lineage>
        <taxon>Eukaryota</taxon>
        <taxon>Metazoa</taxon>
        <taxon>Ecdysozoa</taxon>
        <taxon>Arthropoda</taxon>
        <taxon>Chelicerata</taxon>
        <taxon>Arachnida</taxon>
        <taxon>Acari</taxon>
        <taxon>Parasitiformes</taxon>
        <taxon>Ixodida</taxon>
        <taxon>Ixodoidea</taxon>
        <taxon>Ixodidae</taxon>
        <taxon>Rhipicephalinae</taxon>
        <taxon>Rhipicephalus</taxon>
        <taxon>Boophilus</taxon>
    </lineage>
</organism>